<dbReference type="NCBIfam" id="NF001099">
    <property type="entry name" value="PRK00132.1"/>
    <property type="match status" value="1"/>
</dbReference>
<dbReference type="OrthoDB" id="10254627at2759"/>
<dbReference type="Pfam" id="PF00380">
    <property type="entry name" value="Ribosomal_S9"/>
    <property type="match status" value="1"/>
</dbReference>
<dbReference type="PANTHER" id="PTHR21569:SF1">
    <property type="entry name" value="SMALL RIBOSOMAL SUBUNIT PROTEIN US9M"/>
    <property type="match status" value="1"/>
</dbReference>
<accession>A0A177AMD2</accession>
<evidence type="ECO:0000256" key="4">
    <source>
        <dbReference type="ARBA" id="ARBA00039318"/>
    </source>
</evidence>
<reference evidence="8" key="1">
    <citation type="submission" date="2016-03" db="EMBL/GenBank/DDBJ databases">
        <title>Updated assembly of Pseudogymnoascus destructans, the fungus causing white-nose syndrome of bats.</title>
        <authorList>
            <person name="Palmer J.M."/>
            <person name="Drees K.P."/>
            <person name="Foster J.T."/>
            <person name="Lindner D.L."/>
        </authorList>
    </citation>
    <scope>NUCLEOTIDE SEQUENCE [LARGE SCALE GENOMIC DNA]</scope>
    <source>
        <strain evidence="8">20631-21</strain>
    </source>
</reference>
<evidence type="ECO:0000256" key="2">
    <source>
        <dbReference type="ARBA" id="ARBA00022980"/>
    </source>
</evidence>
<dbReference type="GO" id="GO:0005763">
    <property type="term" value="C:mitochondrial small ribosomal subunit"/>
    <property type="evidence" value="ECO:0007669"/>
    <property type="project" value="TreeGrafter"/>
</dbReference>
<dbReference type="GO" id="GO:0003735">
    <property type="term" value="F:structural constituent of ribosome"/>
    <property type="evidence" value="ECO:0007669"/>
    <property type="project" value="InterPro"/>
</dbReference>
<evidence type="ECO:0000256" key="6">
    <source>
        <dbReference type="RuleBase" id="RU003815"/>
    </source>
</evidence>
<dbReference type="InterPro" id="IPR020574">
    <property type="entry name" value="Ribosomal_uS9_CS"/>
</dbReference>
<dbReference type="eggNOG" id="KOG1697">
    <property type="taxonomic scope" value="Eukaryota"/>
</dbReference>
<dbReference type="Proteomes" id="UP000077154">
    <property type="component" value="Unassembled WGS sequence"/>
</dbReference>
<sequence>MKAASLPGRLVRSSQVCSSANVFRAFPRQRHGLQASARHSSTISDPPVAAPQIDFAQMSRHNSKNLHARVVPASPSYFTGLPQFMDKLLKLQTLLRKNETLPVVKPGQAPRVAWQTLESYRSALGEHVRTSKYQKVIQILHRLNHIHPTLKTPEVIAAIEAHRRTIDPFANIAKPITIDRFGRALGVGRRKSSTARAWLVEGNGEILVNGKTLVEAFSRVHDRESAIWALKATERIDKYNVWALVEGGGTTGQAEALTLGVTKALLAHEPLLKPALRRAGCVTRDPRKVERKKTGHVKARKMPAWVKR</sequence>
<dbReference type="Gene3D" id="3.30.230.10">
    <property type="match status" value="1"/>
</dbReference>
<dbReference type="GO" id="GO:0006412">
    <property type="term" value="P:translation"/>
    <property type="evidence" value="ECO:0007669"/>
    <property type="project" value="InterPro"/>
</dbReference>
<evidence type="ECO:0000256" key="1">
    <source>
        <dbReference type="ARBA" id="ARBA00005251"/>
    </source>
</evidence>
<dbReference type="InterPro" id="IPR000754">
    <property type="entry name" value="Ribosomal_uS9"/>
</dbReference>
<gene>
    <name evidence="8" type="primary">MRPS9</name>
    <name evidence="8" type="ORF">VC83_00497</name>
</gene>
<name>A0A177AMD2_9PEZI</name>
<dbReference type="InterPro" id="IPR014721">
    <property type="entry name" value="Ribsml_uS5_D2-typ_fold_subgr"/>
</dbReference>
<keyword evidence="2 6" id="KW-0689">Ribosomal protein</keyword>
<dbReference type="PROSITE" id="PS00360">
    <property type="entry name" value="RIBOSOMAL_S9"/>
    <property type="match status" value="1"/>
</dbReference>
<evidence type="ECO:0000256" key="7">
    <source>
        <dbReference type="SAM" id="MobiDB-lite"/>
    </source>
</evidence>
<keyword evidence="3 6" id="KW-0687">Ribonucleoprotein</keyword>
<feature type="region of interest" description="Disordered" evidence="7">
    <location>
        <begin position="286"/>
        <end position="308"/>
    </location>
</feature>
<dbReference type="EMBL" id="KV441386">
    <property type="protein sequence ID" value="OAF63229.1"/>
    <property type="molecule type" value="Genomic_DNA"/>
</dbReference>
<dbReference type="SUPFAM" id="SSF54211">
    <property type="entry name" value="Ribosomal protein S5 domain 2-like"/>
    <property type="match status" value="1"/>
</dbReference>
<protein>
    <recommendedName>
        <fullName evidence="4">Small ribosomal subunit protein uS9m</fullName>
    </recommendedName>
    <alternativeName>
        <fullName evidence="5">37S ribosomal protein S9, mitochondrial</fullName>
    </alternativeName>
</protein>
<dbReference type="RefSeq" id="XP_024328498.1">
    <property type="nucleotide sequence ID" value="XM_024464188.1"/>
</dbReference>
<evidence type="ECO:0000256" key="3">
    <source>
        <dbReference type="ARBA" id="ARBA00023274"/>
    </source>
</evidence>
<dbReference type="VEuPathDB" id="FungiDB:GMDG_00819"/>
<dbReference type="PANTHER" id="PTHR21569">
    <property type="entry name" value="RIBOSOMAL PROTEIN S9"/>
    <property type="match status" value="1"/>
</dbReference>
<dbReference type="GeneID" id="36283592"/>
<organism evidence="8">
    <name type="scientific">Pseudogymnoascus destructans</name>
    <dbReference type="NCBI Taxonomy" id="655981"/>
    <lineage>
        <taxon>Eukaryota</taxon>
        <taxon>Fungi</taxon>
        <taxon>Dikarya</taxon>
        <taxon>Ascomycota</taxon>
        <taxon>Pezizomycotina</taxon>
        <taxon>Leotiomycetes</taxon>
        <taxon>Thelebolales</taxon>
        <taxon>Thelebolaceae</taxon>
        <taxon>Pseudogymnoascus</taxon>
    </lineage>
</organism>
<dbReference type="GO" id="GO:0003723">
    <property type="term" value="F:RNA binding"/>
    <property type="evidence" value="ECO:0007669"/>
    <property type="project" value="TreeGrafter"/>
</dbReference>
<evidence type="ECO:0000256" key="5">
    <source>
        <dbReference type="ARBA" id="ARBA00042623"/>
    </source>
</evidence>
<comment type="similarity">
    <text evidence="1 6">Belongs to the universal ribosomal protein uS9 family.</text>
</comment>
<dbReference type="AlphaFoldDB" id="A0A177AMD2"/>
<dbReference type="FunFam" id="3.30.230.10:FF:000001">
    <property type="entry name" value="30S ribosomal protein S9"/>
    <property type="match status" value="1"/>
</dbReference>
<feature type="compositionally biased region" description="Basic residues" evidence="7">
    <location>
        <begin position="289"/>
        <end position="308"/>
    </location>
</feature>
<proteinExistence type="inferred from homology"/>
<dbReference type="InterPro" id="IPR020568">
    <property type="entry name" value="Ribosomal_Su5_D2-typ_SF"/>
</dbReference>
<dbReference type="InterPro" id="IPR023035">
    <property type="entry name" value="Ribosomal_uS9_bac/plastid"/>
</dbReference>
<evidence type="ECO:0000313" key="8">
    <source>
        <dbReference type="EMBL" id="OAF63229.1"/>
    </source>
</evidence>